<dbReference type="GeneID" id="40320583"/>
<feature type="compositionally biased region" description="Low complexity" evidence="1">
    <location>
        <begin position="20"/>
        <end position="29"/>
    </location>
</feature>
<reference evidence="2 3" key="1">
    <citation type="journal article" date="2018" name="BMC Genomics">
        <title>Genomic comparison of Trypanosoma conorhini and Trypanosoma rangeli to Trypanosoma cruzi strains of high and low virulence.</title>
        <authorList>
            <person name="Bradwell K.R."/>
            <person name="Koparde V.N."/>
            <person name="Matveyev A.V."/>
            <person name="Serrano M.G."/>
            <person name="Alves J.M."/>
            <person name="Parikh H."/>
            <person name="Huang B."/>
            <person name="Lee V."/>
            <person name="Espinosa-Alvarez O."/>
            <person name="Ortiz P.A."/>
            <person name="Costa-Martins A.G."/>
            <person name="Teixeira M.M."/>
            <person name="Buck G.A."/>
        </authorList>
    </citation>
    <scope>NUCLEOTIDE SEQUENCE [LARGE SCALE GENOMIC DNA]</scope>
    <source>
        <strain evidence="2 3">025E</strain>
    </source>
</reference>
<proteinExistence type="predicted"/>
<dbReference type="Proteomes" id="UP000284403">
    <property type="component" value="Unassembled WGS sequence"/>
</dbReference>
<gene>
    <name evidence="2" type="ORF">Tco025E_06972</name>
</gene>
<feature type="region of interest" description="Disordered" evidence="1">
    <location>
        <begin position="1"/>
        <end position="33"/>
    </location>
</feature>
<comment type="caution">
    <text evidence="2">The sequence shown here is derived from an EMBL/GenBank/DDBJ whole genome shotgun (WGS) entry which is preliminary data.</text>
</comment>
<dbReference type="EMBL" id="MKKU01000502">
    <property type="protein sequence ID" value="RNF09751.1"/>
    <property type="molecule type" value="Genomic_DNA"/>
</dbReference>
<name>A0A422NWB8_9TRYP</name>
<protein>
    <submittedName>
        <fullName evidence="2">Putative flagellar antigen</fullName>
    </submittedName>
</protein>
<keyword evidence="2" id="KW-0282">Flagellum</keyword>
<dbReference type="OrthoDB" id="249444at2759"/>
<keyword evidence="3" id="KW-1185">Reference proteome</keyword>
<sequence length="440" mass="49755">MFSATAPVGGAVEHAQQPLRPARPTTARPTKPDYFSMSLVRKPMGPSIYPGAAAAEDASKGLLLSDAMHDMNFYTGVCESLPDAGRPVLNSVLFSQRHVVNDTPSVEEEIASINERMRLWRASRLQEVITNYEHTQEQALLDEKVEERIRARQQAEQDRAVRRISRMLDSLIPELEKMTLSEAATDVLGTARREALHKQWKERDELQQRLLREMRLAERHRLVDLQFQRNVEERNSLESQHYYSYLAQKMDERLAFRQLCEAFYDEKIIVGVTDDETVVRQRMQRLELEDRIYIIEQMRSVIGIKESTLAQEANTKEEETSLTFEATNTQETEQAVTSAAKAETAEHVEELVKPVAVAAKAEAEAEAAEHVEELEKPVADAAKAEAAEHVEELVKPVADAAKAEAAEHVEELVKPVAVAAKAEAAEHVEELENRWRTREG</sequence>
<keyword evidence="2" id="KW-0969">Cilium</keyword>
<evidence type="ECO:0000256" key="1">
    <source>
        <dbReference type="SAM" id="MobiDB-lite"/>
    </source>
</evidence>
<keyword evidence="2" id="KW-0966">Cell projection</keyword>
<dbReference type="AlphaFoldDB" id="A0A422NWB8"/>
<accession>A0A422NWB8</accession>
<evidence type="ECO:0000313" key="2">
    <source>
        <dbReference type="EMBL" id="RNF09751.1"/>
    </source>
</evidence>
<organism evidence="2 3">
    <name type="scientific">Trypanosoma conorhini</name>
    <dbReference type="NCBI Taxonomy" id="83891"/>
    <lineage>
        <taxon>Eukaryota</taxon>
        <taxon>Discoba</taxon>
        <taxon>Euglenozoa</taxon>
        <taxon>Kinetoplastea</taxon>
        <taxon>Metakinetoplastina</taxon>
        <taxon>Trypanosomatida</taxon>
        <taxon>Trypanosomatidae</taxon>
        <taxon>Trypanosoma</taxon>
    </lineage>
</organism>
<evidence type="ECO:0000313" key="3">
    <source>
        <dbReference type="Proteomes" id="UP000284403"/>
    </source>
</evidence>
<dbReference type="RefSeq" id="XP_029226084.1">
    <property type="nucleotide sequence ID" value="XM_029373839.1"/>
</dbReference>